<gene>
    <name evidence="7" type="ORF">AWB69_07982</name>
</gene>
<dbReference type="Proteomes" id="UP000054683">
    <property type="component" value="Unassembled WGS sequence"/>
</dbReference>
<dbReference type="EMBL" id="FCOK02000091">
    <property type="protein sequence ID" value="SAL68257.1"/>
    <property type="molecule type" value="Genomic_DNA"/>
</dbReference>
<sequence>MFCITDVLVKLESASYSVFQIAFVRYLFGTAGSFAFWTFRRPRQRHCRSILANSVRSVLVASTTIMFSFSLSTLPLADAVALSFLSPFFIIILGNLVLEERYEKRILLSVAIGFSGIVVIFFGQISLTGYGKGAYLGAVAAVLSALTYASNLILVRARRGSDAMETVLLFQNAGPALVLLPPAIIAWKSPETEDLFIFAVVGFLGLGCHILLITAYSKIKAARLAPTEYTALLWAELLGYAVFHEIPRSMTILGSALIFVGTVIAGTRRIDGSAPEV</sequence>
<dbReference type="AlphaFoldDB" id="A0A158JHB0"/>
<dbReference type="SUPFAM" id="SSF103481">
    <property type="entry name" value="Multidrug resistance efflux transporter EmrE"/>
    <property type="match status" value="2"/>
</dbReference>
<keyword evidence="2 5" id="KW-0812">Transmembrane</keyword>
<evidence type="ECO:0000256" key="3">
    <source>
        <dbReference type="ARBA" id="ARBA00022989"/>
    </source>
</evidence>
<feature type="transmembrane region" description="Helical" evidence="5">
    <location>
        <begin position="51"/>
        <end position="73"/>
    </location>
</feature>
<proteinExistence type="predicted"/>
<evidence type="ECO:0000256" key="5">
    <source>
        <dbReference type="SAM" id="Phobius"/>
    </source>
</evidence>
<dbReference type="InterPro" id="IPR000620">
    <property type="entry name" value="EamA_dom"/>
</dbReference>
<comment type="subcellular location">
    <subcellularLocation>
        <location evidence="1">Membrane</location>
        <topology evidence="1">Multi-pass membrane protein</topology>
    </subcellularLocation>
</comment>
<feature type="transmembrane region" description="Helical" evidence="5">
    <location>
        <begin position="18"/>
        <end position="39"/>
    </location>
</feature>
<evidence type="ECO:0000256" key="2">
    <source>
        <dbReference type="ARBA" id="ARBA00022692"/>
    </source>
</evidence>
<dbReference type="InterPro" id="IPR037185">
    <property type="entry name" value="EmrE-like"/>
</dbReference>
<feature type="transmembrane region" description="Helical" evidence="5">
    <location>
        <begin position="79"/>
        <end position="98"/>
    </location>
</feature>
<feature type="transmembrane region" description="Helical" evidence="5">
    <location>
        <begin position="195"/>
        <end position="217"/>
    </location>
</feature>
<evidence type="ECO:0000313" key="8">
    <source>
        <dbReference type="Proteomes" id="UP000054683"/>
    </source>
</evidence>
<evidence type="ECO:0000259" key="6">
    <source>
        <dbReference type="Pfam" id="PF00892"/>
    </source>
</evidence>
<feature type="domain" description="EamA" evidence="6">
    <location>
        <begin position="136"/>
        <end position="265"/>
    </location>
</feature>
<evidence type="ECO:0000256" key="1">
    <source>
        <dbReference type="ARBA" id="ARBA00004141"/>
    </source>
</evidence>
<feature type="transmembrane region" description="Helical" evidence="5">
    <location>
        <begin position="167"/>
        <end position="189"/>
    </location>
</feature>
<dbReference type="PANTHER" id="PTHR22911">
    <property type="entry name" value="ACYL-MALONYL CONDENSING ENZYME-RELATED"/>
    <property type="match status" value="1"/>
</dbReference>
<accession>A0A158JHB0</accession>
<feature type="domain" description="EamA" evidence="6">
    <location>
        <begin position="4"/>
        <end position="121"/>
    </location>
</feature>
<feature type="transmembrane region" description="Helical" evidence="5">
    <location>
        <begin position="105"/>
        <end position="127"/>
    </location>
</feature>
<dbReference type="PANTHER" id="PTHR22911:SF6">
    <property type="entry name" value="SOLUTE CARRIER FAMILY 35 MEMBER G1"/>
    <property type="match status" value="1"/>
</dbReference>
<organism evidence="7 8">
    <name type="scientific">Caballeronia udeis</name>
    <dbReference type="NCBI Taxonomy" id="1232866"/>
    <lineage>
        <taxon>Bacteria</taxon>
        <taxon>Pseudomonadati</taxon>
        <taxon>Pseudomonadota</taxon>
        <taxon>Betaproteobacteria</taxon>
        <taxon>Burkholderiales</taxon>
        <taxon>Burkholderiaceae</taxon>
        <taxon>Caballeronia</taxon>
    </lineage>
</organism>
<evidence type="ECO:0000313" key="7">
    <source>
        <dbReference type="EMBL" id="SAL68257.1"/>
    </source>
</evidence>
<dbReference type="GO" id="GO:0016020">
    <property type="term" value="C:membrane"/>
    <property type="evidence" value="ECO:0007669"/>
    <property type="project" value="UniProtKB-SubCell"/>
</dbReference>
<keyword evidence="3 5" id="KW-1133">Transmembrane helix</keyword>
<feature type="transmembrane region" description="Helical" evidence="5">
    <location>
        <begin position="133"/>
        <end position="155"/>
    </location>
</feature>
<dbReference type="Pfam" id="PF00892">
    <property type="entry name" value="EamA"/>
    <property type="match status" value="2"/>
</dbReference>
<keyword evidence="4 5" id="KW-0472">Membrane</keyword>
<protein>
    <submittedName>
        <fullName evidence="7">EamA-like transporter family protein</fullName>
    </submittedName>
</protein>
<name>A0A158JHB0_9BURK</name>
<evidence type="ECO:0000256" key="4">
    <source>
        <dbReference type="ARBA" id="ARBA00023136"/>
    </source>
</evidence>
<reference evidence="7 8" key="1">
    <citation type="submission" date="2016-01" db="EMBL/GenBank/DDBJ databases">
        <authorList>
            <person name="Oliw E.H."/>
        </authorList>
    </citation>
    <scope>NUCLEOTIDE SEQUENCE [LARGE SCALE GENOMIC DNA]</scope>
    <source>
        <strain evidence="7">LMG 27134</strain>
    </source>
</reference>